<evidence type="ECO:0000256" key="1">
    <source>
        <dbReference type="ARBA" id="ARBA00022801"/>
    </source>
</evidence>
<dbReference type="Gene3D" id="3.40.50.1820">
    <property type="entry name" value="alpha/beta hydrolase"/>
    <property type="match status" value="1"/>
</dbReference>
<dbReference type="InterPro" id="IPR029058">
    <property type="entry name" value="AB_hydrolase_fold"/>
</dbReference>
<dbReference type="Pfam" id="PF07859">
    <property type="entry name" value="Abhydrolase_3"/>
    <property type="match status" value="1"/>
</dbReference>
<evidence type="ECO:0000313" key="4">
    <source>
        <dbReference type="Proteomes" id="UP000193920"/>
    </source>
</evidence>
<reference evidence="3 4" key="1">
    <citation type="submission" date="2016-08" db="EMBL/GenBank/DDBJ databases">
        <title>A Parts List for Fungal Cellulosomes Revealed by Comparative Genomics.</title>
        <authorList>
            <consortium name="DOE Joint Genome Institute"/>
            <person name="Haitjema C.H."/>
            <person name="Gilmore S.P."/>
            <person name="Henske J.K."/>
            <person name="Solomon K.V."/>
            <person name="De Groot R."/>
            <person name="Kuo A."/>
            <person name="Mondo S.J."/>
            <person name="Salamov A.A."/>
            <person name="Labutti K."/>
            <person name="Zhao Z."/>
            <person name="Chiniquy J."/>
            <person name="Barry K."/>
            <person name="Brewer H.M."/>
            <person name="Purvine S.O."/>
            <person name="Wright A.T."/>
            <person name="Boxma B."/>
            <person name="Van Alen T."/>
            <person name="Hackstein J.H."/>
            <person name="Baker S.E."/>
            <person name="Grigoriev I.V."/>
            <person name="O'Malley M.A."/>
        </authorList>
    </citation>
    <scope>NUCLEOTIDE SEQUENCE [LARGE SCALE GENOMIC DNA]</scope>
    <source>
        <strain evidence="3 4">G1</strain>
    </source>
</reference>
<gene>
    <name evidence="3" type="ORF">LY90DRAFT_706610</name>
</gene>
<sequence>MNIIKRRLLNHFIKDIHSLKDLENPDFGEGLKRLKNKIKKFSTPKEEIKQQMDVELCKINEYIYYKVQDKNNKNNSKKVLYIHGGAFFLEAIDKHWKFCLRLSKVTGCEIIFPFYPLVPESNSENSHNMLLSVYKELISNNKPEDITIMGDSAGGTIALTLSMLARDKGLPVPNEIVLITPVFSIGKIDEEENKRLEEIKKHDYYINEFPIEKIKELWCGNLDVNDYRVNALNGSLKGLPRITIFSGTYDIMNIPTRKLVSKLKKEGHPYYYEEKEGGVHIYVVSKNSKKELELIVSRVMGE</sequence>
<dbReference type="EMBL" id="MCOG01000223">
    <property type="protein sequence ID" value="ORY24345.1"/>
    <property type="molecule type" value="Genomic_DNA"/>
</dbReference>
<dbReference type="STRING" id="1754190.A0A1Y2AQW3"/>
<protein>
    <submittedName>
        <fullName evidence="3">Alpha/beta-hydrolase</fullName>
    </submittedName>
</protein>
<dbReference type="InterPro" id="IPR013094">
    <property type="entry name" value="AB_hydrolase_3"/>
</dbReference>
<organism evidence="3 4">
    <name type="scientific">Neocallimastix californiae</name>
    <dbReference type="NCBI Taxonomy" id="1754190"/>
    <lineage>
        <taxon>Eukaryota</taxon>
        <taxon>Fungi</taxon>
        <taxon>Fungi incertae sedis</taxon>
        <taxon>Chytridiomycota</taxon>
        <taxon>Chytridiomycota incertae sedis</taxon>
        <taxon>Neocallimastigomycetes</taxon>
        <taxon>Neocallimastigales</taxon>
        <taxon>Neocallimastigaceae</taxon>
        <taxon>Neocallimastix</taxon>
    </lineage>
</organism>
<dbReference type="GO" id="GO:0016787">
    <property type="term" value="F:hydrolase activity"/>
    <property type="evidence" value="ECO:0007669"/>
    <property type="project" value="UniProtKB-KW"/>
</dbReference>
<comment type="caution">
    <text evidence="3">The sequence shown here is derived from an EMBL/GenBank/DDBJ whole genome shotgun (WGS) entry which is preliminary data.</text>
</comment>
<dbReference type="Proteomes" id="UP000193920">
    <property type="component" value="Unassembled WGS sequence"/>
</dbReference>
<proteinExistence type="predicted"/>
<keyword evidence="1 3" id="KW-0378">Hydrolase</keyword>
<dbReference type="OrthoDB" id="408631at2759"/>
<dbReference type="SUPFAM" id="SSF53474">
    <property type="entry name" value="alpha/beta-Hydrolases"/>
    <property type="match status" value="1"/>
</dbReference>
<feature type="domain" description="Alpha/beta hydrolase fold-3" evidence="2">
    <location>
        <begin position="79"/>
        <end position="283"/>
    </location>
</feature>
<evidence type="ECO:0000259" key="2">
    <source>
        <dbReference type="Pfam" id="PF07859"/>
    </source>
</evidence>
<accession>A0A1Y2AQW3</accession>
<name>A0A1Y2AQW3_9FUNG</name>
<evidence type="ECO:0000313" key="3">
    <source>
        <dbReference type="EMBL" id="ORY24345.1"/>
    </source>
</evidence>
<dbReference type="InterPro" id="IPR050300">
    <property type="entry name" value="GDXG_lipolytic_enzyme"/>
</dbReference>
<dbReference type="PANTHER" id="PTHR48081:SF8">
    <property type="entry name" value="ALPHA_BETA HYDROLASE FOLD-3 DOMAIN-CONTAINING PROTEIN-RELATED"/>
    <property type="match status" value="1"/>
</dbReference>
<dbReference type="PANTHER" id="PTHR48081">
    <property type="entry name" value="AB HYDROLASE SUPERFAMILY PROTEIN C4A8.06C"/>
    <property type="match status" value="1"/>
</dbReference>
<dbReference type="AlphaFoldDB" id="A0A1Y2AQW3"/>
<keyword evidence="4" id="KW-1185">Reference proteome</keyword>